<feature type="binding site" evidence="11">
    <location>
        <position position="18"/>
    </location>
    <ligand>
        <name>NAD(+)</name>
        <dbReference type="ChEBI" id="CHEBI:57540"/>
    </ligand>
</feature>
<dbReference type="InterPro" id="IPR014358">
    <property type="entry name" value="Enoyl-ACP_Rdtase_NADH"/>
</dbReference>
<evidence type="ECO:0000256" key="4">
    <source>
        <dbReference type="ARBA" id="ARBA00022832"/>
    </source>
</evidence>
<evidence type="ECO:0000256" key="1">
    <source>
        <dbReference type="ARBA" id="ARBA00005194"/>
    </source>
</evidence>
<feature type="binding site" evidence="11">
    <location>
        <begin position="24"/>
        <end position="25"/>
    </location>
    <ligand>
        <name>NAD(+)</name>
        <dbReference type="ChEBI" id="CHEBI:57540"/>
    </ligand>
</feature>
<keyword evidence="4" id="KW-0276">Fatty acid metabolism</keyword>
<dbReference type="CDD" id="cd05372">
    <property type="entry name" value="ENR_SDR"/>
    <property type="match status" value="1"/>
</dbReference>
<evidence type="ECO:0000256" key="7">
    <source>
        <dbReference type="ARBA" id="ARBA00023160"/>
    </source>
</evidence>
<dbReference type="PANTHER" id="PTHR43159">
    <property type="entry name" value="ENOYL-[ACYL-CARRIER-PROTEIN] REDUCTASE"/>
    <property type="match status" value="1"/>
</dbReference>
<dbReference type="Gene3D" id="3.40.50.720">
    <property type="entry name" value="NAD(P)-binding Rossmann-like Domain"/>
    <property type="match status" value="1"/>
</dbReference>
<dbReference type="EMBL" id="BSPD01000020">
    <property type="protein sequence ID" value="GLS24978.1"/>
    <property type="molecule type" value="Genomic_DNA"/>
</dbReference>
<comment type="similarity">
    <text evidence="2 8">Belongs to the short-chain dehydrogenases/reductases (SDR) family. FabI subfamily.</text>
</comment>
<dbReference type="PIRSF" id="PIRSF000094">
    <property type="entry name" value="Enoyl-ACP_rdct"/>
    <property type="match status" value="1"/>
</dbReference>
<feature type="active site" description="Proton acceptor" evidence="9">
    <location>
        <position position="150"/>
    </location>
</feature>
<dbReference type="GO" id="GO:0006633">
    <property type="term" value="P:fatty acid biosynthetic process"/>
    <property type="evidence" value="ECO:0007669"/>
    <property type="project" value="UniProtKB-KW"/>
</dbReference>
<dbReference type="Gene3D" id="1.10.8.400">
    <property type="entry name" value="Enoyl acyl carrier protein reductase"/>
    <property type="match status" value="1"/>
</dbReference>
<proteinExistence type="inferred from homology"/>
<gene>
    <name evidence="12" type="ORF">GCM10007877_06920</name>
</gene>
<evidence type="ECO:0000256" key="10">
    <source>
        <dbReference type="PIRSR" id="PIRSR000094-2"/>
    </source>
</evidence>
<feature type="binding site" evidence="11">
    <location>
        <position position="97"/>
    </location>
    <ligand>
        <name>NAD(+)</name>
        <dbReference type="ChEBI" id="CHEBI:57540"/>
    </ligand>
</feature>
<comment type="caution">
    <text evidence="12">The sequence shown here is derived from an EMBL/GenBank/DDBJ whole genome shotgun (WGS) entry which is preliminary data.</text>
</comment>
<organism evidence="12 13">
    <name type="scientific">Marinibactrum halimedae</name>
    <dbReference type="NCBI Taxonomy" id="1444977"/>
    <lineage>
        <taxon>Bacteria</taxon>
        <taxon>Pseudomonadati</taxon>
        <taxon>Pseudomonadota</taxon>
        <taxon>Gammaproteobacteria</taxon>
        <taxon>Cellvibrionales</taxon>
        <taxon>Cellvibrionaceae</taxon>
        <taxon>Marinibactrum</taxon>
    </lineage>
</organism>
<comment type="catalytic activity">
    <reaction evidence="8">
        <text>a 2,3-saturated acyl-[ACP] + NAD(+) = a (2E)-enoyl-[ACP] + NADH + H(+)</text>
        <dbReference type="Rhea" id="RHEA:10240"/>
        <dbReference type="Rhea" id="RHEA-COMP:9925"/>
        <dbReference type="Rhea" id="RHEA-COMP:9926"/>
        <dbReference type="ChEBI" id="CHEBI:15378"/>
        <dbReference type="ChEBI" id="CHEBI:57540"/>
        <dbReference type="ChEBI" id="CHEBI:57945"/>
        <dbReference type="ChEBI" id="CHEBI:78784"/>
        <dbReference type="ChEBI" id="CHEBI:78785"/>
        <dbReference type="EC" id="1.3.1.9"/>
    </reaction>
</comment>
<feature type="binding site" evidence="11">
    <location>
        <position position="167"/>
    </location>
    <ligand>
        <name>NAD(+)</name>
        <dbReference type="ChEBI" id="CHEBI:57540"/>
    </ligand>
</feature>
<name>A0AA37WKG9_9GAMM</name>
<keyword evidence="3 8" id="KW-0444">Lipid biosynthesis</keyword>
<dbReference type="AlphaFoldDB" id="A0AA37WKG9"/>
<evidence type="ECO:0000256" key="5">
    <source>
        <dbReference type="ARBA" id="ARBA00023002"/>
    </source>
</evidence>
<evidence type="ECO:0000256" key="2">
    <source>
        <dbReference type="ARBA" id="ARBA00009233"/>
    </source>
</evidence>
<feature type="active site" description="Proton acceptor" evidence="9">
    <location>
        <position position="160"/>
    </location>
</feature>
<keyword evidence="8 11" id="KW-0520">NAD</keyword>
<evidence type="ECO:0000313" key="12">
    <source>
        <dbReference type="EMBL" id="GLS24978.1"/>
    </source>
</evidence>
<evidence type="ECO:0000256" key="9">
    <source>
        <dbReference type="PIRSR" id="PIRSR000094-1"/>
    </source>
</evidence>
<dbReference type="EC" id="1.3.1.9" evidence="8"/>
<evidence type="ECO:0000256" key="3">
    <source>
        <dbReference type="ARBA" id="ARBA00022516"/>
    </source>
</evidence>
<dbReference type="Pfam" id="PF13561">
    <property type="entry name" value="adh_short_C2"/>
    <property type="match status" value="1"/>
</dbReference>
<protein>
    <recommendedName>
        <fullName evidence="8">Enoyl-[acyl-carrier-protein] reductase [NADH]</fullName>
        <ecNumber evidence="8">1.3.1.9</ecNumber>
    </recommendedName>
</protein>
<accession>A0AA37WKG9</accession>
<keyword evidence="6" id="KW-0443">Lipid metabolism</keyword>
<evidence type="ECO:0000313" key="13">
    <source>
        <dbReference type="Proteomes" id="UP001156870"/>
    </source>
</evidence>
<evidence type="ECO:0000256" key="11">
    <source>
        <dbReference type="PIRSR" id="PIRSR000094-3"/>
    </source>
</evidence>
<dbReference type="Proteomes" id="UP001156870">
    <property type="component" value="Unassembled WGS sequence"/>
</dbReference>
<dbReference type="InterPro" id="IPR002347">
    <property type="entry name" value="SDR_fam"/>
</dbReference>
<sequence length="259" mass="28290">MNNLPAFNLNGKRGLVVGIANEQSIAWGCARYFAQAGAELAITYLNDKAEVHVRPLADAVNARFLLPLNVDDDEQMNALFDTLQVEWGRIDFILHSIAFAPSQDLHGRVVDCSRQGFLSAMDISCHSLFRLVKRAEPLMTQGGSIITVSYYGAEKVVDHYSLMGPVKAALECSVRYLAAELGASKIRVNALSPGPLLTRAASGIEHFDELLSEHLKKSPLKRPLDLNDVGAFAQFLVSDAAKNITGSVHYIDGGYEIMD</sequence>
<keyword evidence="7 8" id="KW-0275">Fatty acid biosynthesis</keyword>
<comment type="pathway">
    <text evidence="1">Lipid metabolism; fatty acid biosynthesis.</text>
</comment>
<dbReference type="PANTHER" id="PTHR43159:SF2">
    <property type="entry name" value="ENOYL-[ACYL-CARRIER-PROTEIN] REDUCTASE [NADH], CHLOROPLASTIC"/>
    <property type="match status" value="1"/>
</dbReference>
<evidence type="ECO:0000256" key="8">
    <source>
        <dbReference type="PIRNR" id="PIRNR000094"/>
    </source>
</evidence>
<dbReference type="RefSeq" id="WP_232592206.1">
    <property type="nucleotide sequence ID" value="NZ_BSPD01000020.1"/>
</dbReference>
<keyword evidence="5 8" id="KW-0560">Oxidoreductase</keyword>
<feature type="binding site" evidence="10">
    <location>
        <position position="100"/>
    </location>
    <ligand>
        <name>substrate</name>
    </ligand>
</feature>
<dbReference type="GO" id="GO:0004318">
    <property type="term" value="F:enoyl-[acyl-carrier-protein] reductase (NADH) activity"/>
    <property type="evidence" value="ECO:0007669"/>
    <property type="project" value="UniProtKB-EC"/>
</dbReference>
<keyword evidence="13" id="KW-1185">Reference proteome</keyword>
<reference evidence="12 13" key="1">
    <citation type="journal article" date="2014" name="Int. J. Syst. Evol. Microbiol.">
        <title>Complete genome sequence of Corynebacterium casei LMG S-19264T (=DSM 44701T), isolated from a smear-ripened cheese.</title>
        <authorList>
            <consortium name="US DOE Joint Genome Institute (JGI-PGF)"/>
            <person name="Walter F."/>
            <person name="Albersmeier A."/>
            <person name="Kalinowski J."/>
            <person name="Ruckert C."/>
        </authorList>
    </citation>
    <scope>NUCLEOTIDE SEQUENCE [LARGE SCALE GENOMIC DNA]</scope>
    <source>
        <strain evidence="12 13">NBRC 110095</strain>
    </source>
</reference>
<evidence type="ECO:0000256" key="6">
    <source>
        <dbReference type="ARBA" id="ARBA00023098"/>
    </source>
</evidence>
<dbReference type="SUPFAM" id="SSF51735">
    <property type="entry name" value="NAD(P)-binding Rossmann-fold domains"/>
    <property type="match status" value="1"/>
</dbReference>
<dbReference type="PRINTS" id="PR00081">
    <property type="entry name" value="GDHRDH"/>
</dbReference>
<dbReference type="InterPro" id="IPR036291">
    <property type="entry name" value="NAD(P)-bd_dom_sf"/>
</dbReference>
<dbReference type="NCBIfam" id="NF005717">
    <property type="entry name" value="PRK07533.1"/>
    <property type="match status" value="1"/>
</dbReference>